<dbReference type="GO" id="GO:0005737">
    <property type="term" value="C:cytoplasm"/>
    <property type="evidence" value="ECO:0007669"/>
    <property type="project" value="UniProtKB-SubCell"/>
</dbReference>
<evidence type="ECO:0000256" key="9">
    <source>
        <dbReference type="ARBA" id="ARBA00022917"/>
    </source>
</evidence>
<dbReference type="InterPro" id="IPR044763">
    <property type="entry name" value="Ded1/Dbp1_DEADc"/>
</dbReference>
<evidence type="ECO:0000313" key="20">
    <source>
        <dbReference type="EMBL" id="KAE8136809.1"/>
    </source>
</evidence>
<dbReference type="InterPro" id="IPR027417">
    <property type="entry name" value="P-loop_NTPase"/>
</dbReference>
<evidence type="ECO:0000256" key="11">
    <source>
        <dbReference type="ARBA" id="ARBA00024397"/>
    </source>
</evidence>
<dbReference type="Pfam" id="PF00270">
    <property type="entry name" value="DEAD"/>
    <property type="match status" value="1"/>
</dbReference>
<dbReference type="Pfam" id="PF00271">
    <property type="entry name" value="Helicase_C"/>
    <property type="match status" value="1"/>
</dbReference>
<feature type="compositionally biased region" description="Gly residues" evidence="16">
    <location>
        <begin position="119"/>
        <end position="135"/>
    </location>
</feature>
<dbReference type="OrthoDB" id="5413003at2759"/>
<evidence type="ECO:0000256" key="4">
    <source>
        <dbReference type="ARBA" id="ARBA00022741"/>
    </source>
</evidence>
<dbReference type="GO" id="GO:0003724">
    <property type="term" value="F:RNA helicase activity"/>
    <property type="evidence" value="ECO:0007669"/>
    <property type="project" value="UniProtKB-EC"/>
</dbReference>
<feature type="compositionally biased region" description="Acidic residues" evidence="16">
    <location>
        <begin position="1459"/>
        <end position="1495"/>
    </location>
</feature>
<keyword evidence="3" id="KW-0396">Initiation factor</keyword>
<keyword evidence="7" id="KW-0067">ATP-binding</keyword>
<evidence type="ECO:0000313" key="21">
    <source>
        <dbReference type="Proteomes" id="UP000325672"/>
    </source>
</evidence>
<feature type="compositionally biased region" description="Gly residues" evidence="16">
    <location>
        <begin position="592"/>
        <end position="605"/>
    </location>
</feature>
<dbReference type="GO" id="GO:0031011">
    <property type="term" value="C:Ino80 complex"/>
    <property type="evidence" value="ECO:0007669"/>
    <property type="project" value="InterPro"/>
</dbReference>
<feature type="compositionally biased region" description="Basic and acidic residues" evidence="16">
    <location>
        <begin position="1518"/>
        <end position="1538"/>
    </location>
</feature>
<feature type="compositionally biased region" description="Gly residues" evidence="16">
    <location>
        <begin position="1085"/>
        <end position="1095"/>
    </location>
</feature>
<evidence type="ECO:0000259" key="19">
    <source>
        <dbReference type="PROSITE" id="PS51195"/>
    </source>
</evidence>
<protein>
    <recommendedName>
        <fullName evidence="11">ATP-dependent RNA helicase DED1</fullName>
        <ecNumber evidence="2">3.6.4.13</ecNumber>
    </recommendedName>
    <alternativeName>
        <fullName evidence="12">ATP-dependent RNA helicase ded1</fullName>
    </alternativeName>
</protein>
<comment type="subcellular location">
    <subcellularLocation>
        <location evidence="1">Cytoplasm</location>
    </subcellularLocation>
</comment>
<dbReference type="Proteomes" id="UP000325672">
    <property type="component" value="Unassembled WGS sequence"/>
</dbReference>
<dbReference type="GO" id="GO:0005524">
    <property type="term" value="F:ATP binding"/>
    <property type="evidence" value="ECO:0007669"/>
    <property type="project" value="UniProtKB-KW"/>
</dbReference>
<comment type="similarity">
    <text evidence="10">Belongs to the DEAD box helicase family. DDX3/DED1 subfamily.</text>
</comment>
<dbReference type="GO" id="GO:0003743">
    <property type="term" value="F:translation initiation factor activity"/>
    <property type="evidence" value="ECO:0007669"/>
    <property type="project" value="UniProtKB-KW"/>
</dbReference>
<evidence type="ECO:0000256" key="14">
    <source>
        <dbReference type="ARBA" id="ARBA00047984"/>
    </source>
</evidence>
<evidence type="ECO:0000256" key="12">
    <source>
        <dbReference type="ARBA" id="ARBA00024405"/>
    </source>
</evidence>
<dbReference type="GO" id="GO:0016787">
    <property type="term" value="F:hydrolase activity"/>
    <property type="evidence" value="ECO:0007669"/>
    <property type="project" value="UniProtKB-KW"/>
</dbReference>
<evidence type="ECO:0000256" key="13">
    <source>
        <dbReference type="ARBA" id="ARBA00025161"/>
    </source>
</evidence>
<dbReference type="GeneID" id="43641572"/>
<feature type="domain" description="DEAD-box RNA helicase Q" evidence="19">
    <location>
        <begin position="192"/>
        <end position="220"/>
    </location>
</feature>
<dbReference type="FunFam" id="3.40.50.300:FF:000008">
    <property type="entry name" value="ATP-dependent RNA helicase RhlB"/>
    <property type="match status" value="1"/>
</dbReference>
<evidence type="ECO:0000259" key="17">
    <source>
        <dbReference type="PROSITE" id="PS51192"/>
    </source>
</evidence>
<feature type="region of interest" description="Disordered" evidence="16">
    <location>
        <begin position="589"/>
        <end position="616"/>
    </location>
</feature>
<dbReference type="PROSITE" id="PS00039">
    <property type="entry name" value="DEAD_ATP_HELICASE"/>
    <property type="match status" value="1"/>
</dbReference>
<dbReference type="PROSITE" id="PS51195">
    <property type="entry name" value="Q_MOTIF"/>
    <property type="match status" value="1"/>
</dbReference>
<evidence type="ECO:0000256" key="6">
    <source>
        <dbReference type="ARBA" id="ARBA00022806"/>
    </source>
</evidence>
<keyword evidence="9" id="KW-0648">Protein biosynthesis</keyword>
<dbReference type="PROSITE" id="PS51192">
    <property type="entry name" value="HELICASE_ATP_BIND_1"/>
    <property type="match status" value="1"/>
</dbReference>
<evidence type="ECO:0000256" key="3">
    <source>
        <dbReference type="ARBA" id="ARBA00022540"/>
    </source>
</evidence>
<feature type="compositionally biased region" description="Polar residues" evidence="16">
    <location>
        <begin position="95"/>
        <end position="105"/>
    </location>
</feature>
<evidence type="ECO:0000256" key="1">
    <source>
        <dbReference type="ARBA" id="ARBA00004496"/>
    </source>
</evidence>
<dbReference type="InterPro" id="IPR014001">
    <property type="entry name" value="Helicase_ATP-bd"/>
</dbReference>
<feature type="compositionally biased region" description="Basic residues" evidence="16">
    <location>
        <begin position="1333"/>
        <end position="1345"/>
    </location>
</feature>
<feature type="short sequence motif" description="Q motif" evidence="15">
    <location>
        <begin position="192"/>
        <end position="220"/>
    </location>
</feature>
<dbReference type="SMART" id="SM00490">
    <property type="entry name" value="HELICc"/>
    <property type="match status" value="1"/>
</dbReference>
<comment type="function">
    <text evidence="13">ATP-binding RNA helicase involved in translation initiation. Remodels RNA in response to ADP and ATP concentrations by facilitating disruption, but also formation of RNA duplexes.</text>
</comment>
<dbReference type="EC" id="3.6.4.13" evidence="2"/>
<proteinExistence type="inferred from homology"/>
<comment type="catalytic activity">
    <reaction evidence="14">
        <text>ATP + H2O = ADP + phosphate + H(+)</text>
        <dbReference type="Rhea" id="RHEA:13065"/>
        <dbReference type="ChEBI" id="CHEBI:15377"/>
        <dbReference type="ChEBI" id="CHEBI:15378"/>
        <dbReference type="ChEBI" id="CHEBI:30616"/>
        <dbReference type="ChEBI" id="CHEBI:43474"/>
        <dbReference type="ChEBI" id="CHEBI:456216"/>
        <dbReference type="EC" id="3.6.4.13"/>
    </reaction>
</comment>
<feature type="compositionally biased region" description="Polar residues" evidence="16">
    <location>
        <begin position="10"/>
        <end position="26"/>
    </location>
</feature>
<dbReference type="PANTHER" id="PTHR37287">
    <property type="entry name" value="INO EIGHTY SUBUNIT 1"/>
    <property type="match status" value="1"/>
</dbReference>
<dbReference type="RefSeq" id="XP_031912872.1">
    <property type="nucleotide sequence ID" value="XM_032057362.1"/>
</dbReference>
<keyword evidence="8" id="KW-0694">RNA-binding</keyword>
<evidence type="ECO:0000259" key="18">
    <source>
        <dbReference type="PROSITE" id="PS51194"/>
    </source>
</evidence>
<evidence type="ECO:0000256" key="2">
    <source>
        <dbReference type="ARBA" id="ARBA00012552"/>
    </source>
</evidence>
<dbReference type="CDD" id="cd18787">
    <property type="entry name" value="SF2_C_DEAD"/>
    <property type="match status" value="1"/>
</dbReference>
<feature type="region of interest" description="Disordered" evidence="16">
    <location>
        <begin position="1063"/>
        <end position="1172"/>
    </location>
</feature>
<dbReference type="FunFam" id="3.40.50.300:FF:000160">
    <property type="entry name" value="ATP-dependent RNA helicase DDX3X"/>
    <property type="match status" value="1"/>
</dbReference>
<dbReference type="InterPro" id="IPR014014">
    <property type="entry name" value="RNA_helicase_DEAD_Q_motif"/>
</dbReference>
<dbReference type="GO" id="GO:0003723">
    <property type="term" value="F:RNA binding"/>
    <property type="evidence" value="ECO:0007669"/>
    <property type="project" value="UniProtKB-KW"/>
</dbReference>
<reference evidence="20 21" key="1">
    <citation type="submission" date="2019-04" db="EMBL/GenBank/DDBJ databases">
        <title>Friends and foes A comparative genomics study of 23 Aspergillus species from section Flavi.</title>
        <authorList>
            <consortium name="DOE Joint Genome Institute"/>
            <person name="Kjaerbolling I."/>
            <person name="Vesth T."/>
            <person name="Frisvad J.C."/>
            <person name="Nybo J.L."/>
            <person name="Theobald S."/>
            <person name="Kildgaard S."/>
            <person name="Isbrandt T."/>
            <person name="Kuo A."/>
            <person name="Sato A."/>
            <person name="Lyhne E.K."/>
            <person name="Kogle M.E."/>
            <person name="Wiebenga A."/>
            <person name="Kun R.S."/>
            <person name="Lubbers R.J."/>
            <person name="Makela M.R."/>
            <person name="Barry K."/>
            <person name="Chovatia M."/>
            <person name="Clum A."/>
            <person name="Daum C."/>
            <person name="Haridas S."/>
            <person name="He G."/>
            <person name="LaButti K."/>
            <person name="Lipzen A."/>
            <person name="Mondo S."/>
            <person name="Riley R."/>
            <person name="Salamov A."/>
            <person name="Simmons B.A."/>
            <person name="Magnuson J.K."/>
            <person name="Henrissat B."/>
            <person name="Mortensen U.H."/>
            <person name="Larsen T.O."/>
            <person name="Devries R.P."/>
            <person name="Grigoriev I.V."/>
            <person name="Machida M."/>
            <person name="Baker S.E."/>
            <person name="Andersen M.R."/>
        </authorList>
    </citation>
    <scope>NUCLEOTIDE SEQUENCE [LARGE SCALE GENOMIC DNA]</scope>
    <source>
        <strain evidence="20 21">CBS 117625</strain>
    </source>
</reference>
<feature type="region of interest" description="Disordered" evidence="16">
    <location>
        <begin position="1"/>
        <end position="147"/>
    </location>
</feature>
<keyword evidence="4" id="KW-0547">Nucleotide-binding</keyword>
<dbReference type="InterPro" id="IPR000629">
    <property type="entry name" value="RNA-helicase_DEAD-box_CS"/>
</dbReference>
<feature type="region of interest" description="Disordered" evidence="16">
    <location>
        <begin position="1242"/>
        <end position="1266"/>
    </location>
</feature>
<evidence type="ECO:0000256" key="15">
    <source>
        <dbReference type="PROSITE-ProRule" id="PRU00552"/>
    </source>
</evidence>
<dbReference type="PANTHER" id="PTHR37287:SF1">
    <property type="entry name" value="INO EIGHTY SUBUNIT 1"/>
    <property type="match status" value="1"/>
</dbReference>
<dbReference type="InterPro" id="IPR011545">
    <property type="entry name" value="DEAD/DEAH_box_helicase_dom"/>
</dbReference>
<dbReference type="SUPFAM" id="SSF52540">
    <property type="entry name" value="P-loop containing nucleoside triphosphate hydrolases"/>
    <property type="match status" value="1"/>
</dbReference>
<dbReference type="Gene3D" id="3.40.50.300">
    <property type="entry name" value="P-loop containing nucleotide triphosphate hydrolases"/>
    <property type="match status" value="2"/>
</dbReference>
<feature type="domain" description="Helicase C-terminal" evidence="18">
    <location>
        <begin position="427"/>
        <end position="588"/>
    </location>
</feature>
<keyword evidence="21" id="KW-1185">Reference proteome</keyword>
<feature type="domain" description="Helicase ATP-binding" evidence="17">
    <location>
        <begin position="223"/>
        <end position="416"/>
    </location>
</feature>
<accession>A0A5N6SSJ9</accession>
<organism evidence="20 21">
    <name type="scientific">Aspergillus pseudotamarii</name>
    <dbReference type="NCBI Taxonomy" id="132259"/>
    <lineage>
        <taxon>Eukaryota</taxon>
        <taxon>Fungi</taxon>
        <taxon>Dikarya</taxon>
        <taxon>Ascomycota</taxon>
        <taxon>Pezizomycotina</taxon>
        <taxon>Eurotiomycetes</taxon>
        <taxon>Eurotiomycetidae</taxon>
        <taxon>Eurotiales</taxon>
        <taxon>Aspergillaceae</taxon>
        <taxon>Aspergillus</taxon>
        <taxon>Aspergillus subgen. Circumdati</taxon>
    </lineage>
</organism>
<evidence type="ECO:0000256" key="7">
    <source>
        <dbReference type="ARBA" id="ARBA00022840"/>
    </source>
</evidence>
<dbReference type="InterPro" id="IPR038014">
    <property type="entry name" value="Ies1"/>
</dbReference>
<keyword evidence="6" id="KW-0347">Helicase</keyword>
<gene>
    <name evidence="20" type="ORF">BDV38DRAFT_271683</name>
</gene>
<dbReference type="SMART" id="SM00487">
    <property type="entry name" value="DEXDc"/>
    <property type="match status" value="1"/>
</dbReference>
<evidence type="ECO:0000256" key="5">
    <source>
        <dbReference type="ARBA" id="ARBA00022801"/>
    </source>
</evidence>
<evidence type="ECO:0000256" key="10">
    <source>
        <dbReference type="ARBA" id="ARBA00024358"/>
    </source>
</evidence>
<name>A0A5N6SSJ9_ASPPS</name>
<sequence>MADSLKMGSLSLNESQHAPAPNSSSGRAAYIPPHLRQRQMGANMDGAPAAAPAAAAPPAPGPNGPGNSWGSRGGPRGGNWANANAPDFSPRGPNPNGNTSWTPTEGSRRSFNPDAYGNPGHGGSYGGGSARGSGDGQWRDGKHIPGPANARVERELFGLPNDPSKQNTGINFANYDDIPVEASGHNVPEPVNAFTNPPLDDHLIANIKLAHYQTPTPVQKYSIPIVMNGRDLMACAQTGSGKTGGFLFPILSQAFQNGPSPTPAPASGQFSYGRQRKAYPTSLILAPTRELVSQIFDEARKFAYRSWVRPCVVYGGADIGSQLRQIERGCDLLVATPGRLVDLIERGRISLVNIKYLILDEADRMLDMGFEPQIRRIVEGEDMPHVNDRQTLMFSATFPRDIQMLARDFLKDYVFLSVGRVGSTSENITQKVEYVEDHDKRSVLLDILHTHGTSGLTLIFVETKRMADSLSDFLLNQRFPATAIHGDRTQRERERALEMFRSGRCPILVATAVAARGLDIPNVTHVINYDLPTDIDDYVHRIGRTGRAGNTGIATAFFNRGNRGVVRDLIDLLKEAHQEVPSFLESIAREGSGYGGRGGRGGRGRGTNATRDMRRVGGGMGGPPSFGGSSYGGPSAGYGGSYGSGAPSYGGGGGGGGSYGYGGSGGGGGYGNPSGPTGPSSWWLDEICRRRPCSAPFLFPYFLYLDFFPAIYTSLSLNRSAIRASGCRFLRGFESTAADDSFVHSEPQDEQQTHNMTVGTRRQANGTIGSVYSGNKIRHLKKEDGIPLWRKDIQHQFLKLVFEDKTPVFTRWPDGEKGLDFADVYIDAMAKSSKTSKILKDKLQNDKQAAISMAMVCLLVNFGRMNTTLNFFPEMRAQLRTYHSIPSLQAHQDPNAYKQLQDAPRLKSILKGASEDVDQPNTLDKIRRQRIPRTNPVHLIFVMAQYAPKVSELHFFPPRDFFDLVMRSTLSSKSRARAFLWLMWWYLESDFSPEAALNNPFGPGLDGEGTGGLPIKVPNFESLTEEQANEENVDTQSEIEYGEAKRLERKRILEEEEPIPRITKRSKKGLLEPGYDDDQVSGDLSGRGDGLGGRGSAMSTPLHPSSKRYPDDEDDYQTPGQSARSRYKRPKRDSSLNRSVGQQRLILKTKMEHTPDASSPAPPGSGHPVLNRFVTEPSLPQQTSSRRPRPLTQHQLAVEQNRRQRIEYILAKRKNEAYRLLRTKRETEIPFHRYNRLLQNVPDNYDTEDEDNSWGKGGLIPNPEEEEDYGECASFYLSVIRKASRRLDRWDHENANGPRRDRKREREERQKARQSGVGLDTDLTGRVPTSARSRARAARNAKRKLAGATKDASTAATPKTKSTSASRSKNNRSRASRPTGDALAAPNGATKDSLEAPSQDQELSSMPGDMDGEAEEGLDDIDRELLGEGSGEEDEGVSRRPLPSHPVEPGYEDSFIGEGADDDADALSSDENDDEADEDDLEGEGDVDVEGDGDENSSAFEGGNGYAASEASSVAGDTVDKSLERRTGEKDGETLDDR</sequence>
<feature type="compositionally biased region" description="Low complexity" evidence="16">
    <location>
        <begin position="1346"/>
        <end position="1368"/>
    </location>
</feature>
<dbReference type="PROSITE" id="PS51194">
    <property type="entry name" value="HELICASE_CTER"/>
    <property type="match status" value="1"/>
</dbReference>
<feature type="region of interest" description="Disordered" evidence="16">
    <location>
        <begin position="1292"/>
        <end position="1538"/>
    </location>
</feature>
<dbReference type="CDD" id="cd17967">
    <property type="entry name" value="DEADc_DDX3_DDX4"/>
    <property type="match status" value="1"/>
</dbReference>
<evidence type="ECO:0000256" key="16">
    <source>
        <dbReference type="SAM" id="MobiDB-lite"/>
    </source>
</evidence>
<dbReference type="EMBL" id="ML743581">
    <property type="protein sequence ID" value="KAE8136809.1"/>
    <property type="molecule type" value="Genomic_DNA"/>
</dbReference>
<feature type="compositionally biased region" description="Acidic residues" evidence="16">
    <location>
        <begin position="1410"/>
        <end position="1422"/>
    </location>
</feature>
<keyword evidence="5" id="KW-0378">Hydrolase</keyword>
<dbReference type="InterPro" id="IPR001650">
    <property type="entry name" value="Helicase_C-like"/>
</dbReference>
<evidence type="ECO:0000256" key="8">
    <source>
        <dbReference type="ARBA" id="ARBA00022884"/>
    </source>
</evidence>